<protein>
    <submittedName>
        <fullName evidence="2">Uncharacterized protein</fullName>
    </submittedName>
</protein>
<feature type="region of interest" description="Disordered" evidence="1">
    <location>
        <begin position="170"/>
        <end position="201"/>
    </location>
</feature>
<dbReference type="AlphaFoldDB" id="A0AAV7PJR8"/>
<accession>A0AAV7PJR8</accession>
<feature type="region of interest" description="Disordered" evidence="1">
    <location>
        <begin position="119"/>
        <end position="158"/>
    </location>
</feature>
<proteinExistence type="predicted"/>
<keyword evidence="3" id="KW-1185">Reference proteome</keyword>
<reference evidence="2" key="1">
    <citation type="journal article" date="2022" name="bioRxiv">
        <title>Sequencing and chromosome-scale assembly of the giantPleurodeles waltlgenome.</title>
        <authorList>
            <person name="Brown T."/>
            <person name="Elewa A."/>
            <person name="Iarovenko S."/>
            <person name="Subramanian E."/>
            <person name="Araus A.J."/>
            <person name="Petzold A."/>
            <person name="Susuki M."/>
            <person name="Suzuki K.-i.T."/>
            <person name="Hayashi T."/>
            <person name="Toyoda A."/>
            <person name="Oliveira C."/>
            <person name="Osipova E."/>
            <person name="Leigh N.D."/>
            <person name="Simon A."/>
            <person name="Yun M.H."/>
        </authorList>
    </citation>
    <scope>NUCLEOTIDE SEQUENCE</scope>
    <source>
        <strain evidence="2">20211129_DDA</strain>
        <tissue evidence="2">Liver</tissue>
    </source>
</reference>
<evidence type="ECO:0000313" key="2">
    <source>
        <dbReference type="EMBL" id="KAJ1127099.1"/>
    </source>
</evidence>
<name>A0AAV7PJR8_PLEWA</name>
<gene>
    <name evidence="2" type="ORF">NDU88_005503</name>
</gene>
<sequence>MAARRPHNRAPRVDWPRPLWFLVSKPLDPKEVWSSLSLVIRRKATPLSCTPCTPRDGGDRRRECTQSHRALAGFEEAKEPPSGHLRQSCHLDTPKECMECNQMTRVVGATRWLGHKGIKAPQASGARGQRPGWGSRLWTCQSHAGDPELKPEGEASSGLVDSWAWAPWDTADWRKGTPAPGPSGGPAGAPEPEQAEEVSLGPVDSQAWAPQGMAGWRKGVPILGPSWGSLNTDMQGRPPGIPLHVPCHMAGQKTKPRQEVPTLGLAAALAGGPEPQ</sequence>
<comment type="caution">
    <text evidence="2">The sequence shown here is derived from an EMBL/GenBank/DDBJ whole genome shotgun (WGS) entry which is preliminary data.</text>
</comment>
<dbReference type="EMBL" id="JANPWB010000011">
    <property type="protein sequence ID" value="KAJ1127099.1"/>
    <property type="molecule type" value="Genomic_DNA"/>
</dbReference>
<evidence type="ECO:0000256" key="1">
    <source>
        <dbReference type="SAM" id="MobiDB-lite"/>
    </source>
</evidence>
<evidence type="ECO:0000313" key="3">
    <source>
        <dbReference type="Proteomes" id="UP001066276"/>
    </source>
</evidence>
<organism evidence="2 3">
    <name type="scientific">Pleurodeles waltl</name>
    <name type="common">Iberian ribbed newt</name>
    <dbReference type="NCBI Taxonomy" id="8319"/>
    <lineage>
        <taxon>Eukaryota</taxon>
        <taxon>Metazoa</taxon>
        <taxon>Chordata</taxon>
        <taxon>Craniata</taxon>
        <taxon>Vertebrata</taxon>
        <taxon>Euteleostomi</taxon>
        <taxon>Amphibia</taxon>
        <taxon>Batrachia</taxon>
        <taxon>Caudata</taxon>
        <taxon>Salamandroidea</taxon>
        <taxon>Salamandridae</taxon>
        <taxon>Pleurodelinae</taxon>
        <taxon>Pleurodeles</taxon>
    </lineage>
</organism>
<dbReference type="Proteomes" id="UP001066276">
    <property type="component" value="Chromosome 7"/>
</dbReference>